<accession>A0A158Q4F1</accession>
<name>A0A158Q4F1_DRAME</name>
<evidence type="ECO:0000313" key="3">
    <source>
        <dbReference type="Proteomes" id="UP000038040"/>
    </source>
</evidence>
<gene>
    <name evidence="2" type="ORF">DME_LOCUS8593</name>
</gene>
<dbReference type="AlphaFoldDB" id="A0A158Q4F1"/>
<feature type="region of interest" description="Disordered" evidence="1">
    <location>
        <begin position="86"/>
        <end position="105"/>
    </location>
</feature>
<protein>
    <submittedName>
        <fullName evidence="2 5">Uncharacterized protein</fullName>
    </submittedName>
</protein>
<keyword evidence="4" id="KW-1185">Reference proteome</keyword>
<dbReference type="Proteomes" id="UP000274756">
    <property type="component" value="Unassembled WGS sequence"/>
</dbReference>
<evidence type="ECO:0000256" key="1">
    <source>
        <dbReference type="SAM" id="MobiDB-lite"/>
    </source>
</evidence>
<reference evidence="2 4" key="2">
    <citation type="submission" date="2018-11" db="EMBL/GenBank/DDBJ databases">
        <authorList>
            <consortium name="Pathogen Informatics"/>
        </authorList>
    </citation>
    <scope>NUCLEOTIDE SEQUENCE [LARGE SCALE GENOMIC DNA]</scope>
</reference>
<proteinExistence type="predicted"/>
<reference evidence="5" key="1">
    <citation type="submission" date="2016-04" db="UniProtKB">
        <authorList>
            <consortium name="WormBaseParasite"/>
        </authorList>
    </citation>
    <scope>IDENTIFICATION</scope>
</reference>
<feature type="compositionally biased region" description="Basic and acidic residues" evidence="1">
    <location>
        <begin position="86"/>
        <end position="100"/>
    </location>
</feature>
<evidence type="ECO:0000313" key="5">
    <source>
        <dbReference type="WBParaSite" id="DME_0000471001-mRNA-1"/>
    </source>
</evidence>
<dbReference type="WBParaSite" id="DME_0000471001-mRNA-1">
    <property type="protein sequence ID" value="DME_0000471001-mRNA-1"/>
    <property type="gene ID" value="DME_0000471001"/>
</dbReference>
<evidence type="ECO:0000313" key="2">
    <source>
        <dbReference type="EMBL" id="VDN58620.1"/>
    </source>
</evidence>
<organism evidence="3 5">
    <name type="scientific">Dracunculus medinensis</name>
    <name type="common">Guinea worm</name>
    <dbReference type="NCBI Taxonomy" id="318479"/>
    <lineage>
        <taxon>Eukaryota</taxon>
        <taxon>Metazoa</taxon>
        <taxon>Ecdysozoa</taxon>
        <taxon>Nematoda</taxon>
        <taxon>Chromadorea</taxon>
        <taxon>Rhabditida</taxon>
        <taxon>Spirurina</taxon>
        <taxon>Dracunculoidea</taxon>
        <taxon>Dracunculidae</taxon>
        <taxon>Dracunculus</taxon>
    </lineage>
</organism>
<evidence type="ECO:0000313" key="4">
    <source>
        <dbReference type="Proteomes" id="UP000274756"/>
    </source>
</evidence>
<dbReference type="EMBL" id="UYYG01001170">
    <property type="protein sequence ID" value="VDN58620.1"/>
    <property type="molecule type" value="Genomic_DNA"/>
</dbReference>
<dbReference type="Proteomes" id="UP000038040">
    <property type="component" value="Unplaced"/>
</dbReference>
<sequence length="143" mass="16339">MGDLQLNSKFDRNLESKNRLLAITPVNVVPSSIQVDAPLHQIISRHSGRLTNIFFRKNSFSSRTKKDAACEPFEGLELGWWSEGEVPRNSRRQEEAKRSGDLSNNQFSGLANFGTGKPYEAAVRACWEKYNENRRDRIMSSMF</sequence>